<evidence type="ECO:0000256" key="6">
    <source>
        <dbReference type="ARBA" id="ARBA00023033"/>
    </source>
</evidence>
<keyword evidence="6 7" id="KW-0503">Monooxygenase</keyword>
<accession>A0ABZ2PLB8</accession>
<reference evidence="8 9" key="1">
    <citation type="submission" date="2024-03" db="EMBL/GenBank/DDBJ databases">
        <title>Natural products discovery in diverse microorganisms through a two-stage MS feature dereplication strategy.</title>
        <authorList>
            <person name="Zhang R."/>
        </authorList>
    </citation>
    <scope>NUCLEOTIDE SEQUENCE [LARGE SCALE GENOMIC DNA]</scope>
    <source>
        <strain evidence="8 9">18930</strain>
    </source>
</reference>
<keyword evidence="9" id="KW-1185">Reference proteome</keyword>
<keyword evidence="4 7" id="KW-0560">Oxidoreductase</keyword>
<dbReference type="EMBL" id="CP147846">
    <property type="protein sequence ID" value="WXG68797.1"/>
    <property type="molecule type" value="Genomic_DNA"/>
</dbReference>
<dbReference type="PANTHER" id="PTHR46696:SF1">
    <property type="entry name" value="CYTOCHROME P450 YJIB-RELATED"/>
    <property type="match status" value="1"/>
</dbReference>
<dbReference type="PRINTS" id="PR00359">
    <property type="entry name" value="BP450"/>
</dbReference>
<proteinExistence type="inferred from homology"/>
<evidence type="ECO:0000256" key="3">
    <source>
        <dbReference type="ARBA" id="ARBA00022723"/>
    </source>
</evidence>
<evidence type="ECO:0000313" key="9">
    <source>
        <dbReference type="Proteomes" id="UP001432000"/>
    </source>
</evidence>
<keyword evidence="5 7" id="KW-0408">Iron</keyword>
<name>A0ABZ2PLB8_9NOCA</name>
<dbReference type="PANTHER" id="PTHR46696">
    <property type="entry name" value="P450, PUTATIVE (EUROFUNG)-RELATED"/>
    <property type="match status" value="1"/>
</dbReference>
<protein>
    <submittedName>
        <fullName evidence="8">Cytochrome P450</fullName>
    </submittedName>
</protein>
<evidence type="ECO:0000256" key="2">
    <source>
        <dbReference type="ARBA" id="ARBA00022617"/>
    </source>
</evidence>
<dbReference type="Proteomes" id="UP001432000">
    <property type="component" value="Chromosome"/>
</dbReference>
<dbReference type="InterPro" id="IPR002397">
    <property type="entry name" value="Cyt_P450_B"/>
</dbReference>
<sequence length="333" mass="37331">MGADDVQLPFAMITTADPPIHTALRARLLKDMAPPRLRKMRSQVEAIVEECIAALPESGSIDLYDSFVQYVPTRVLYAVIGIPEPRWNEVEKWADVIVATLPEPAHELPEFGALTSYLAQLIDDRRARPHERHDDVLDNLCFAAPNEREMSTPELIAHLLQLLGAATDTTRALIVNCLFRLLNHREQWESVLDDRSKLTNAIEESLRFDSPAQFMVRTVVQSVSVGSCPIEPDKKVYLNIQSANHDEERWGEDSMTYRADRPNASGHLAFGRGIHACIGAPLARIEAWVAVNALLDKYPNMTLEPDAKWIKCDGALVRRPQMLPVLLTKAGTR</sequence>
<gene>
    <name evidence="8" type="ORF">WDS16_27060</name>
</gene>
<organism evidence="8 9">
    <name type="scientific">Rhodococcus sovatensis</name>
    <dbReference type="NCBI Taxonomy" id="1805840"/>
    <lineage>
        <taxon>Bacteria</taxon>
        <taxon>Bacillati</taxon>
        <taxon>Actinomycetota</taxon>
        <taxon>Actinomycetes</taxon>
        <taxon>Mycobacteriales</taxon>
        <taxon>Nocardiaceae</taxon>
        <taxon>Rhodococcus</taxon>
    </lineage>
</organism>
<evidence type="ECO:0000313" key="8">
    <source>
        <dbReference type="EMBL" id="WXG68797.1"/>
    </source>
</evidence>
<dbReference type="InterPro" id="IPR036396">
    <property type="entry name" value="Cyt_P450_sf"/>
</dbReference>
<keyword evidence="3 7" id="KW-0479">Metal-binding</keyword>
<evidence type="ECO:0000256" key="7">
    <source>
        <dbReference type="RuleBase" id="RU000461"/>
    </source>
</evidence>
<dbReference type="InterPro" id="IPR001128">
    <property type="entry name" value="Cyt_P450"/>
</dbReference>
<dbReference type="RefSeq" id="WP_338889218.1">
    <property type="nucleotide sequence ID" value="NZ_CP147846.1"/>
</dbReference>
<dbReference type="PROSITE" id="PS00086">
    <property type="entry name" value="CYTOCHROME_P450"/>
    <property type="match status" value="1"/>
</dbReference>
<dbReference type="Gene3D" id="1.10.630.10">
    <property type="entry name" value="Cytochrome P450"/>
    <property type="match status" value="1"/>
</dbReference>
<evidence type="ECO:0000256" key="1">
    <source>
        <dbReference type="ARBA" id="ARBA00010617"/>
    </source>
</evidence>
<evidence type="ECO:0000256" key="4">
    <source>
        <dbReference type="ARBA" id="ARBA00023002"/>
    </source>
</evidence>
<dbReference type="InterPro" id="IPR017972">
    <property type="entry name" value="Cyt_P450_CS"/>
</dbReference>
<comment type="similarity">
    <text evidence="1 7">Belongs to the cytochrome P450 family.</text>
</comment>
<dbReference type="Pfam" id="PF00067">
    <property type="entry name" value="p450"/>
    <property type="match status" value="1"/>
</dbReference>
<evidence type="ECO:0000256" key="5">
    <source>
        <dbReference type="ARBA" id="ARBA00023004"/>
    </source>
</evidence>
<keyword evidence="2 7" id="KW-0349">Heme</keyword>
<dbReference type="SUPFAM" id="SSF48264">
    <property type="entry name" value="Cytochrome P450"/>
    <property type="match status" value="1"/>
</dbReference>